<dbReference type="Gene3D" id="3.90.230.10">
    <property type="entry name" value="Creatinase/methionine aminopeptidase superfamily"/>
    <property type="match status" value="1"/>
</dbReference>
<dbReference type="EMBL" id="JACQCR010000027">
    <property type="protein sequence ID" value="MBI3630930.1"/>
    <property type="molecule type" value="Genomic_DNA"/>
</dbReference>
<dbReference type="Pfam" id="PF00557">
    <property type="entry name" value="Peptidase_M24"/>
    <property type="match status" value="1"/>
</dbReference>
<evidence type="ECO:0000256" key="2">
    <source>
        <dbReference type="ARBA" id="ARBA00022801"/>
    </source>
</evidence>
<dbReference type="PANTHER" id="PTHR46112">
    <property type="entry name" value="AMINOPEPTIDASE"/>
    <property type="match status" value="1"/>
</dbReference>
<dbReference type="InterPro" id="IPR050659">
    <property type="entry name" value="Peptidase_M24B"/>
</dbReference>
<dbReference type="GO" id="GO:0004177">
    <property type="term" value="F:aminopeptidase activity"/>
    <property type="evidence" value="ECO:0007669"/>
    <property type="project" value="UniProtKB-KW"/>
</dbReference>
<dbReference type="GO" id="GO:0046872">
    <property type="term" value="F:metal ion binding"/>
    <property type="evidence" value="ECO:0007669"/>
    <property type="project" value="UniProtKB-KW"/>
</dbReference>
<organism evidence="5 6">
    <name type="scientific">Candidatus Sungiibacteriota bacterium</name>
    <dbReference type="NCBI Taxonomy" id="2750080"/>
    <lineage>
        <taxon>Bacteria</taxon>
        <taxon>Candidatus Sungiibacteriota</taxon>
    </lineage>
</organism>
<accession>A0A932VQW5</accession>
<evidence type="ECO:0000259" key="4">
    <source>
        <dbReference type="Pfam" id="PF00557"/>
    </source>
</evidence>
<dbReference type="PANTHER" id="PTHR46112:SF2">
    <property type="entry name" value="XAA-PRO AMINOPEPTIDASE P-RELATED"/>
    <property type="match status" value="1"/>
</dbReference>
<gene>
    <name evidence="5" type="ORF">HY221_01155</name>
</gene>
<sequence>MKTAKILWGATDLGAPHFSSDILWRTGFRAPDAFFLIEIGGKTWLFLSPLEIGRAHKEARADHLVLTERFAKRGEVSAQGLARFLRGRGVRKVLVAHAFPHGIARLLREHFSLHDAGHTLYPERACKTTREIAEICSAQRACEEAMAAGIAFLRKCKIKGTRVYDQDRVVTSEMIRRVVGDALWRRGYLGSGTIVACGIQAADPHCMGWGPIAARRPIVMDVFPVSLESHYYADMTRTVFKGRPSPDDIRMYEAVAKAQEIAFGAVRAGADGATIHAAAKEYLASQKYPTDTKRSPAEGFIHGLGHGVGIDIHEAPHMGVGGAVLEEGNVVTIEPGLYYHRPRRGIPAGGIRLEDMVLVMKSGGRNLTKFPKGIAPAIIP</sequence>
<keyword evidence="1 3" id="KW-0479">Metal-binding</keyword>
<protein>
    <submittedName>
        <fullName evidence="5">Aminopeptidase P family protein</fullName>
    </submittedName>
</protein>
<dbReference type="InterPro" id="IPR036005">
    <property type="entry name" value="Creatinase/aminopeptidase-like"/>
</dbReference>
<feature type="domain" description="Peptidase M24" evidence="4">
    <location>
        <begin position="137"/>
        <end position="359"/>
    </location>
</feature>
<dbReference type="SUPFAM" id="SSF55920">
    <property type="entry name" value="Creatinase/aminopeptidase"/>
    <property type="match status" value="1"/>
</dbReference>
<comment type="similarity">
    <text evidence="3">Belongs to the peptidase M24B family.</text>
</comment>
<proteinExistence type="inferred from homology"/>
<name>A0A932VQW5_9BACT</name>
<dbReference type="InterPro" id="IPR000994">
    <property type="entry name" value="Pept_M24"/>
</dbReference>
<dbReference type="Proteomes" id="UP000753196">
    <property type="component" value="Unassembled WGS sequence"/>
</dbReference>
<keyword evidence="5" id="KW-0031">Aminopeptidase</keyword>
<dbReference type="AlphaFoldDB" id="A0A932VQW5"/>
<keyword evidence="5" id="KW-0645">Protease</keyword>
<evidence type="ECO:0000313" key="6">
    <source>
        <dbReference type="Proteomes" id="UP000753196"/>
    </source>
</evidence>
<evidence type="ECO:0000313" key="5">
    <source>
        <dbReference type="EMBL" id="MBI3630930.1"/>
    </source>
</evidence>
<dbReference type="InterPro" id="IPR001131">
    <property type="entry name" value="Peptidase_M24B_aminopep-P_CS"/>
</dbReference>
<comment type="caution">
    <text evidence="5">The sequence shown here is derived from an EMBL/GenBank/DDBJ whole genome shotgun (WGS) entry which is preliminary data.</text>
</comment>
<evidence type="ECO:0000256" key="1">
    <source>
        <dbReference type="ARBA" id="ARBA00022723"/>
    </source>
</evidence>
<dbReference type="PROSITE" id="PS00491">
    <property type="entry name" value="PROLINE_PEPTIDASE"/>
    <property type="match status" value="1"/>
</dbReference>
<reference evidence="5" key="1">
    <citation type="submission" date="2020-07" db="EMBL/GenBank/DDBJ databases">
        <title>Huge and variable diversity of episymbiotic CPR bacteria and DPANN archaea in groundwater ecosystems.</title>
        <authorList>
            <person name="He C.Y."/>
            <person name="Keren R."/>
            <person name="Whittaker M."/>
            <person name="Farag I.F."/>
            <person name="Doudna J."/>
            <person name="Cate J.H.D."/>
            <person name="Banfield J.F."/>
        </authorList>
    </citation>
    <scope>NUCLEOTIDE SEQUENCE</scope>
    <source>
        <strain evidence="5">NC_groundwater_973_Pr1_S-0.2um_54_13</strain>
    </source>
</reference>
<evidence type="ECO:0000256" key="3">
    <source>
        <dbReference type="RuleBase" id="RU000590"/>
    </source>
</evidence>
<keyword evidence="2" id="KW-0378">Hydrolase</keyword>